<evidence type="ECO:0000256" key="6">
    <source>
        <dbReference type="ARBA" id="ARBA00023004"/>
    </source>
</evidence>
<dbReference type="PANTHER" id="PTHR43112:SF3">
    <property type="entry name" value="FERREDOXIN-2, CHLOROPLASTIC"/>
    <property type="match status" value="1"/>
</dbReference>
<dbReference type="OrthoDB" id="9806195at2"/>
<dbReference type="GO" id="GO:0051537">
    <property type="term" value="F:2 iron, 2 sulfur cluster binding"/>
    <property type="evidence" value="ECO:0007669"/>
    <property type="project" value="UniProtKB-KW"/>
</dbReference>
<dbReference type="GO" id="GO:0046872">
    <property type="term" value="F:metal ion binding"/>
    <property type="evidence" value="ECO:0007669"/>
    <property type="project" value="UniProtKB-KW"/>
</dbReference>
<dbReference type="CDD" id="cd00207">
    <property type="entry name" value="fer2"/>
    <property type="match status" value="1"/>
</dbReference>
<organism evidence="10 11">
    <name type="scientific">Rhodoferax fermentans</name>
    <dbReference type="NCBI Taxonomy" id="28066"/>
    <lineage>
        <taxon>Bacteria</taxon>
        <taxon>Pseudomonadati</taxon>
        <taxon>Pseudomonadota</taxon>
        <taxon>Betaproteobacteria</taxon>
        <taxon>Burkholderiales</taxon>
        <taxon>Comamonadaceae</taxon>
        <taxon>Rhodoferax</taxon>
    </lineage>
</organism>
<evidence type="ECO:0000256" key="3">
    <source>
        <dbReference type="ARBA" id="ARBA00022714"/>
    </source>
</evidence>
<evidence type="ECO:0000256" key="7">
    <source>
        <dbReference type="ARBA" id="ARBA00023014"/>
    </source>
</evidence>
<dbReference type="RefSeq" id="WP_078366229.1">
    <property type="nucleotide sequence ID" value="NZ_MTJN01000002.1"/>
</dbReference>
<dbReference type="PANTHER" id="PTHR43112">
    <property type="entry name" value="FERREDOXIN"/>
    <property type="match status" value="1"/>
</dbReference>
<evidence type="ECO:0000256" key="1">
    <source>
        <dbReference type="ARBA" id="ARBA00007874"/>
    </source>
</evidence>
<keyword evidence="7" id="KW-0411">Iron-sulfur</keyword>
<comment type="similarity">
    <text evidence="1">Belongs to the 2Fe2S plant-type ferredoxin family.</text>
</comment>
<keyword evidence="3" id="KW-0001">2Fe-2S</keyword>
<keyword evidence="4" id="KW-0479">Metal-binding</keyword>
<dbReference type="Proteomes" id="UP000190750">
    <property type="component" value="Unassembled WGS sequence"/>
</dbReference>
<evidence type="ECO:0000313" key="11">
    <source>
        <dbReference type="Proteomes" id="UP000190750"/>
    </source>
</evidence>
<proteinExistence type="inferred from homology"/>
<evidence type="ECO:0000313" key="10">
    <source>
        <dbReference type="EMBL" id="OOV08347.1"/>
    </source>
</evidence>
<reference evidence="10 11" key="1">
    <citation type="submission" date="2017-01" db="EMBL/GenBank/DDBJ databases">
        <title>Genome sequencing of Rhodoferax fermentans JCM 7819.</title>
        <authorList>
            <person name="Kim Y.J."/>
            <person name="Farh M.E.-A."/>
            <person name="Yang D.-C."/>
        </authorList>
    </citation>
    <scope>NUCLEOTIDE SEQUENCE [LARGE SCALE GENOMIC DNA]</scope>
    <source>
        <strain evidence="10 11">JCM 7819</strain>
    </source>
</reference>
<comment type="cofactor">
    <cofactor evidence="8">
        <name>[2Fe-2S] cluster</name>
        <dbReference type="ChEBI" id="CHEBI:190135"/>
    </cofactor>
</comment>
<evidence type="ECO:0000256" key="2">
    <source>
        <dbReference type="ARBA" id="ARBA00022448"/>
    </source>
</evidence>
<dbReference type="EMBL" id="MTJN01000002">
    <property type="protein sequence ID" value="OOV08347.1"/>
    <property type="molecule type" value="Genomic_DNA"/>
</dbReference>
<gene>
    <name evidence="10" type="ORF">RF819_18000</name>
</gene>
<dbReference type="InterPro" id="IPR036010">
    <property type="entry name" value="2Fe-2S_ferredoxin-like_sf"/>
</dbReference>
<keyword evidence="6" id="KW-0408">Iron</keyword>
<dbReference type="Pfam" id="PF00111">
    <property type="entry name" value="Fer2"/>
    <property type="match status" value="1"/>
</dbReference>
<dbReference type="InterPro" id="IPR001041">
    <property type="entry name" value="2Fe-2S_ferredoxin-type"/>
</dbReference>
<dbReference type="InterPro" id="IPR012675">
    <property type="entry name" value="Beta-grasp_dom_sf"/>
</dbReference>
<feature type="domain" description="2Fe-2S ferredoxin-type" evidence="9">
    <location>
        <begin position="16"/>
        <end position="88"/>
    </location>
</feature>
<name>A0A1T1AWC1_RHOFE</name>
<evidence type="ECO:0000256" key="5">
    <source>
        <dbReference type="ARBA" id="ARBA00022982"/>
    </source>
</evidence>
<evidence type="ECO:0000256" key="4">
    <source>
        <dbReference type="ARBA" id="ARBA00022723"/>
    </source>
</evidence>
<dbReference type="SUPFAM" id="SSF54292">
    <property type="entry name" value="2Fe-2S ferredoxin-like"/>
    <property type="match status" value="1"/>
</dbReference>
<dbReference type="STRING" id="28066.RF819_18000"/>
<evidence type="ECO:0000256" key="8">
    <source>
        <dbReference type="ARBA" id="ARBA00034078"/>
    </source>
</evidence>
<keyword evidence="2" id="KW-0813">Transport</keyword>
<comment type="caution">
    <text evidence="10">The sequence shown here is derived from an EMBL/GenBank/DDBJ whole genome shotgun (WGS) entry which is preliminary data.</text>
</comment>
<dbReference type="Gene3D" id="3.10.20.30">
    <property type="match status" value="1"/>
</dbReference>
<evidence type="ECO:0000259" key="9">
    <source>
        <dbReference type="Pfam" id="PF00111"/>
    </source>
</evidence>
<sequence length="97" mass="10486">MPSPQTPPFFSGLTQPDGQAFDAWPEQPLLLSLEAGLINWPSSCRNGTCRTCIGHLASGQVRYEIAWPGLSAEEKTEGYVLPCVAHPCSDVTLTRLA</sequence>
<keyword evidence="11" id="KW-1185">Reference proteome</keyword>
<accession>A0A1T1AWC1</accession>
<protein>
    <submittedName>
        <fullName evidence="10">Ferredoxin</fullName>
    </submittedName>
</protein>
<dbReference type="AlphaFoldDB" id="A0A1T1AWC1"/>
<keyword evidence="5" id="KW-0249">Electron transport</keyword>